<feature type="transmembrane region" description="Helical" evidence="2">
    <location>
        <begin position="62"/>
        <end position="82"/>
    </location>
</feature>
<organism evidence="3 4">
    <name type="scientific">Pycnoporus cinnabarinus</name>
    <name type="common">Cinnabar-red polypore</name>
    <name type="synonym">Trametes cinnabarina</name>
    <dbReference type="NCBI Taxonomy" id="5643"/>
    <lineage>
        <taxon>Eukaryota</taxon>
        <taxon>Fungi</taxon>
        <taxon>Dikarya</taxon>
        <taxon>Basidiomycota</taxon>
        <taxon>Agaricomycotina</taxon>
        <taxon>Agaricomycetes</taxon>
        <taxon>Polyporales</taxon>
        <taxon>Polyporaceae</taxon>
        <taxon>Trametes</taxon>
    </lineage>
</organism>
<comment type="caution">
    <text evidence="3">The sequence shown here is derived from an EMBL/GenBank/DDBJ whole genome shotgun (WGS) entry which is preliminary data.</text>
</comment>
<dbReference type="PANTHER" id="PTHR46579">
    <property type="entry name" value="F5/8 TYPE C DOMAIN-CONTAINING PROTEIN-RELATED"/>
    <property type="match status" value="1"/>
</dbReference>
<dbReference type="OrthoDB" id="3239894at2759"/>
<dbReference type="EMBL" id="CCBP010000119">
    <property type="protein sequence ID" value="CDO73026.1"/>
    <property type="molecule type" value="Genomic_DNA"/>
</dbReference>
<reference evidence="3" key="1">
    <citation type="submission" date="2014-01" db="EMBL/GenBank/DDBJ databases">
        <title>The genome of the white-rot fungus Pycnoporus cinnabarinus: a basidiomycete model with a versatile arsenal for lignocellulosic biomass breakdown.</title>
        <authorList>
            <person name="Levasseur A."/>
            <person name="Lomascolo A."/>
            <person name="Ruiz-Duenas F.J."/>
            <person name="Uzan E."/>
            <person name="Piumi F."/>
            <person name="Kues U."/>
            <person name="Ram A.F.J."/>
            <person name="Murat C."/>
            <person name="Haon M."/>
            <person name="Benoit I."/>
            <person name="Arfi Y."/>
            <person name="Chevret D."/>
            <person name="Drula E."/>
            <person name="Kwon M.J."/>
            <person name="Gouret P."/>
            <person name="Lesage-Meessen L."/>
            <person name="Lombard V."/>
            <person name="Mariette J."/>
            <person name="Noirot C."/>
            <person name="Park J."/>
            <person name="Patyshakuliyeva A."/>
            <person name="Wieneger R.A.B."/>
            <person name="Wosten H.A.B."/>
            <person name="Martin F."/>
            <person name="Coutinho P.M."/>
            <person name="de Vries R."/>
            <person name="Martinez A.T."/>
            <person name="Klopp C."/>
            <person name="Pontarotti P."/>
            <person name="Henrissat B."/>
            <person name="Record E."/>
        </authorList>
    </citation>
    <scope>NUCLEOTIDE SEQUENCE [LARGE SCALE GENOMIC DNA]</scope>
    <source>
        <strain evidence="3">BRFM137</strain>
    </source>
</reference>
<feature type="compositionally biased region" description="Polar residues" evidence="1">
    <location>
        <begin position="543"/>
        <end position="555"/>
    </location>
</feature>
<feature type="region of interest" description="Disordered" evidence="1">
    <location>
        <begin position="569"/>
        <end position="654"/>
    </location>
</feature>
<name>A0A060SFN0_PYCCI</name>
<feature type="region of interest" description="Disordered" evidence="1">
    <location>
        <begin position="1"/>
        <end position="30"/>
    </location>
</feature>
<keyword evidence="2" id="KW-0472">Membrane</keyword>
<feature type="region of interest" description="Disordered" evidence="1">
    <location>
        <begin position="539"/>
        <end position="558"/>
    </location>
</feature>
<keyword evidence="2" id="KW-1133">Transmembrane helix</keyword>
<dbReference type="Proteomes" id="UP000029665">
    <property type="component" value="Unassembled WGS sequence"/>
</dbReference>
<protein>
    <recommendedName>
        <fullName evidence="5">Transposase domain-containing protein</fullName>
    </recommendedName>
</protein>
<gene>
    <name evidence="3" type="ORF">BN946_scf185007.g80</name>
</gene>
<proteinExistence type="predicted"/>
<dbReference type="Pfam" id="PF02992">
    <property type="entry name" value="Transposase_21"/>
    <property type="match status" value="1"/>
</dbReference>
<evidence type="ECO:0000256" key="2">
    <source>
        <dbReference type="SAM" id="Phobius"/>
    </source>
</evidence>
<dbReference type="InterPro" id="IPR004242">
    <property type="entry name" value="Transposase_21"/>
</dbReference>
<dbReference type="PANTHER" id="PTHR46579:SF1">
    <property type="entry name" value="F5_8 TYPE C DOMAIN-CONTAINING PROTEIN"/>
    <property type="match status" value="1"/>
</dbReference>
<accession>A0A060SFN0</accession>
<dbReference type="HOGENOM" id="CLU_002101_0_0_1"/>
<feature type="compositionally biased region" description="Acidic residues" evidence="1">
    <location>
        <begin position="633"/>
        <end position="651"/>
    </location>
</feature>
<evidence type="ECO:0008006" key="5">
    <source>
        <dbReference type="Google" id="ProtNLM"/>
    </source>
</evidence>
<dbReference type="AlphaFoldDB" id="A0A060SFN0"/>
<evidence type="ECO:0000256" key="1">
    <source>
        <dbReference type="SAM" id="MobiDB-lite"/>
    </source>
</evidence>
<keyword evidence="2" id="KW-0812">Transmembrane</keyword>
<keyword evidence="4" id="KW-1185">Reference proteome</keyword>
<dbReference type="OMA" id="FFHERHE"/>
<evidence type="ECO:0000313" key="3">
    <source>
        <dbReference type="EMBL" id="CDO73026.1"/>
    </source>
</evidence>
<evidence type="ECO:0000313" key="4">
    <source>
        <dbReference type="Proteomes" id="UP000029665"/>
    </source>
</evidence>
<feature type="compositionally biased region" description="Polar residues" evidence="1">
    <location>
        <begin position="1"/>
        <end position="28"/>
    </location>
</feature>
<sequence length="797" mass="90123">MQTSARVSESFAGQTTGSVNHTNSQRPSTIPLKEDALGHMNDADPFAVKSISDNGHPHTSSIFTLAHPVIVLFMLLVAWLHVAAHLPFRFCDVILTVFGYTLVELGHSSLVPSLRTTLTSCLALLRLEPRIRLYPTCPKCLAVHPEDVAKDSECARCGHPLFKVEPTPRSRSNRRGDAKRYKPYLQTPAKTLSEQLAALLLQPGFEEALGAWRRRSRSGGWLTDFFDGAISRELLGPDKKPFFRHDLDRDPDDEIRIGVALGLDWFSYLRSLISPSYSSCPISLNIVNLPPSLRYRAGNLLLSMIIPGPKESNPDQTQGFLKILVSELIRLWRDGIVLPTHAHPEGRRIRVILVGVFCDKPAAHKVAGFGSHKHTFFCTRCWISQGKKALREAFMPHGFQERTDRHHRLLMQQYREAQTDKDREEHASAFATRWSELARLPYFDFQRMVVVDPMHNLFLGLVKTHFYHIWVQLKILRRSCELRRVHEILAQIDLPSRLGRLPRLIGEPAGGSLTADQWLILATVVGPLAFPELWTGVEPCRSPTDQEADQATTSDEAFFHERHEVLRTRVAQRKKSSSKSKKATDIDVSNARVSGPGSSASEATRRSVRARKPTEKAKNMVLEMDDAGAHLDDESDHEWDGDEDDINDEDAAGSADSISEAQLAQAEQLIREYCIELVELYGADVIRPNHHYATHTAEFIRDYGPMRGFWTFIFERLNKILKSYRTNNHEGGEIECTFMREFYRTSGLICTLTEGLQQTDYTLYHLACQRMQEASKDGRGTLQQLAQEVEDEYADGI</sequence>
<feature type="compositionally biased region" description="Basic residues" evidence="1">
    <location>
        <begin position="570"/>
        <end position="581"/>
    </location>
</feature>